<dbReference type="RefSeq" id="YP_009949393.1">
    <property type="nucleotide sequence ID" value="NC_051580.1"/>
</dbReference>
<name>A0A346FC89_9CAUD</name>
<dbReference type="Proteomes" id="UP000259812">
    <property type="component" value="Genome"/>
</dbReference>
<dbReference type="EMBL" id="MH632120">
    <property type="protein sequence ID" value="AXN53314.1"/>
    <property type="molecule type" value="Genomic_DNA"/>
</dbReference>
<organism evidence="2 3">
    <name type="scientific">Mycobacterium phage Thonko</name>
    <dbReference type="NCBI Taxonomy" id="2282910"/>
    <lineage>
        <taxon>Viruses</taxon>
        <taxon>Duplodnaviria</taxon>
        <taxon>Heunggongvirae</taxon>
        <taxon>Uroviricota</taxon>
        <taxon>Caudoviricetes</taxon>
        <taxon>Bclasvirinae</taxon>
        <taxon>Thonkovirus</taxon>
        <taxon>Thonkovirus thonko</taxon>
    </lineage>
</organism>
<gene>
    <name evidence="2" type="primary">42</name>
    <name evidence="2" type="ORF">PBI_THONKO_42</name>
</gene>
<sequence>MYRWQPTLSTAAPWFLATVGVLMLVGATKMTDGFACALLGGVFLGLALMRKQAEIERQRAVQRPQRRAQAASR</sequence>
<accession>A0A346FC89</accession>
<proteinExistence type="predicted"/>
<dbReference type="KEGG" id="vg:60320797"/>
<evidence type="ECO:0000313" key="3">
    <source>
        <dbReference type="Proteomes" id="UP000259812"/>
    </source>
</evidence>
<keyword evidence="3" id="KW-1185">Reference proteome</keyword>
<feature type="transmembrane region" description="Helical" evidence="1">
    <location>
        <begin position="7"/>
        <end position="25"/>
    </location>
</feature>
<dbReference type="GeneID" id="60320797"/>
<keyword evidence="1" id="KW-0812">Transmembrane</keyword>
<evidence type="ECO:0000313" key="2">
    <source>
        <dbReference type="EMBL" id="AXN53314.1"/>
    </source>
</evidence>
<evidence type="ECO:0000256" key="1">
    <source>
        <dbReference type="SAM" id="Phobius"/>
    </source>
</evidence>
<feature type="transmembrane region" description="Helical" evidence="1">
    <location>
        <begin position="31"/>
        <end position="49"/>
    </location>
</feature>
<keyword evidence="1" id="KW-0472">Membrane</keyword>
<protein>
    <submittedName>
        <fullName evidence="2">Membrane protein</fullName>
    </submittedName>
</protein>
<keyword evidence="1" id="KW-1133">Transmembrane helix</keyword>
<reference evidence="3" key="1">
    <citation type="submission" date="2018-07" db="EMBL/GenBank/DDBJ databases">
        <authorList>
            <person name="Quirk P.G."/>
            <person name="Krulwich T.A."/>
        </authorList>
    </citation>
    <scope>NUCLEOTIDE SEQUENCE [LARGE SCALE GENOMIC DNA]</scope>
</reference>